<dbReference type="Gene3D" id="3.20.20.370">
    <property type="entry name" value="Glycoside hydrolase/deacetylase"/>
    <property type="match status" value="1"/>
</dbReference>
<name>A0A162L083_9CLOT</name>
<evidence type="ECO:0000259" key="2">
    <source>
        <dbReference type="PROSITE" id="PS51677"/>
    </source>
</evidence>
<comment type="caution">
    <text evidence="3">The sequence shown here is derived from an EMBL/GenBank/DDBJ whole genome shotgun (WGS) entry which is preliminary data.</text>
</comment>
<dbReference type="PANTHER" id="PTHR10587:SF125">
    <property type="entry name" value="POLYSACCHARIDE DEACETYLASE YHEN-RELATED"/>
    <property type="match status" value="1"/>
</dbReference>
<dbReference type="InterPro" id="IPR002509">
    <property type="entry name" value="NODB_dom"/>
</dbReference>
<feature type="domain" description="NodB homology" evidence="2">
    <location>
        <begin position="112"/>
        <end position="314"/>
    </location>
</feature>
<dbReference type="OrthoDB" id="258610at2"/>
<gene>
    <name evidence="3" type="primary">pgdA_6</name>
    <name evidence="3" type="ORF">WY13_02024</name>
</gene>
<dbReference type="InterPro" id="IPR011330">
    <property type="entry name" value="Glyco_hydro/deAcase_b/a-brl"/>
</dbReference>
<dbReference type="SUPFAM" id="SSF88713">
    <property type="entry name" value="Glycoside hydrolase/deacetylase"/>
    <property type="match status" value="1"/>
</dbReference>
<dbReference type="PANTHER" id="PTHR10587">
    <property type="entry name" value="GLYCOSYL TRANSFERASE-RELATED"/>
    <property type="match status" value="1"/>
</dbReference>
<evidence type="ECO:0000256" key="1">
    <source>
        <dbReference type="SAM" id="MobiDB-lite"/>
    </source>
</evidence>
<dbReference type="InterPro" id="IPR050248">
    <property type="entry name" value="Polysacc_deacetylase_ArnD"/>
</dbReference>
<dbReference type="AlphaFoldDB" id="A0A162L083"/>
<organism evidence="3 4">
    <name type="scientific">Clostridium ljungdahlii</name>
    <dbReference type="NCBI Taxonomy" id="1538"/>
    <lineage>
        <taxon>Bacteria</taxon>
        <taxon>Bacillati</taxon>
        <taxon>Bacillota</taxon>
        <taxon>Clostridia</taxon>
        <taxon>Eubacteriales</taxon>
        <taxon>Clostridiaceae</taxon>
        <taxon>Clostridium</taxon>
    </lineage>
</organism>
<dbReference type="Proteomes" id="UP000077407">
    <property type="component" value="Unassembled WGS sequence"/>
</dbReference>
<keyword evidence="3" id="KW-0378">Hydrolase</keyword>
<dbReference type="GO" id="GO:0016810">
    <property type="term" value="F:hydrolase activity, acting on carbon-nitrogen (but not peptide) bonds"/>
    <property type="evidence" value="ECO:0007669"/>
    <property type="project" value="InterPro"/>
</dbReference>
<dbReference type="RefSeq" id="WP_063555492.1">
    <property type="nucleotide sequence ID" value="NZ_LITT01000023.1"/>
</dbReference>
<dbReference type="Pfam" id="PF01522">
    <property type="entry name" value="Polysacc_deac_1"/>
    <property type="match status" value="1"/>
</dbReference>
<evidence type="ECO:0000313" key="3">
    <source>
        <dbReference type="EMBL" id="OAA86636.1"/>
    </source>
</evidence>
<accession>A0A162L083</accession>
<dbReference type="EC" id="3.5.1.104" evidence="3"/>
<feature type="region of interest" description="Disordered" evidence="1">
    <location>
        <begin position="57"/>
        <end position="85"/>
    </location>
</feature>
<evidence type="ECO:0000313" key="4">
    <source>
        <dbReference type="Proteomes" id="UP000077407"/>
    </source>
</evidence>
<protein>
    <submittedName>
        <fullName evidence="3">Peptidoglycan-N-acetylglucosamine deacetylase</fullName>
        <ecNumber evidence="3">3.5.1.104</ecNumber>
    </submittedName>
</protein>
<dbReference type="EMBL" id="LITT01000023">
    <property type="protein sequence ID" value="OAA86636.1"/>
    <property type="molecule type" value="Genomic_DNA"/>
</dbReference>
<reference evidence="3 4" key="1">
    <citation type="journal article" date="2015" name="Biotechnol. Bioeng.">
        <title>Genome sequence and phenotypic characterization of Caulobacter segnis.</title>
        <authorList>
            <person name="Patel S."/>
            <person name="Fletcher B."/>
            <person name="Scott D.C."/>
            <person name="Ely B."/>
        </authorList>
    </citation>
    <scope>NUCLEOTIDE SEQUENCE [LARGE SCALE GENOMIC DNA]</scope>
    <source>
        <strain evidence="3 4">ERI-2</strain>
    </source>
</reference>
<dbReference type="CDD" id="cd10944">
    <property type="entry name" value="CE4_SmPgdA_like"/>
    <property type="match status" value="1"/>
</dbReference>
<dbReference type="PATRIC" id="fig|1538.10.peg.1623"/>
<dbReference type="PROSITE" id="PS51677">
    <property type="entry name" value="NODB"/>
    <property type="match status" value="1"/>
</dbReference>
<sequence length="317" mass="35842">MTTRNNFSKIFKKGGLMLLGLIVVFGLSYGGYNYFHGNKSKTNKVISADKKAGSEVSEKKVSKSNVKNSNKQGSDKDKNIRHNVSEDGMKYTYDAQKVKDILDNKAPNDGKKIAFLTFDDGPSTTVTPIILNTLKNHNVKATFCLLGENVEKNEKSKELVKEILKEGHAIGNHTYTHSMRKLYPGNRLDVGTVMAEVEQDNAAIRNIVGQDFNTRVLRLPGGYMSRVYYHDPDLNEFNARLKEKDMYSIDWNAYDFDAEGRRKNADQLLEHVKRSVGSQQKVVILMHDTYGKEETARALPQIIEYLKGQGYEFKTIA</sequence>
<proteinExistence type="predicted"/>
<feature type="compositionally biased region" description="Basic and acidic residues" evidence="1">
    <location>
        <begin position="73"/>
        <end position="85"/>
    </location>
</feature>
<dbReference type="GO" id="GO:0005975">
    <property type="term" value="P:carbohydrate metabolic process"/>
    <property type="evidence" value="ECO:0007669"/>
    <property type="project" value="InterPro"/>
</dbReference>